<organism evidence="1 2">
    <name type="scientific">Raoultella terrigena</name>
    <name type="common">Klebsiella terrigena</name>
    <dbReference type="NCBI Taxonomy" id="577"/>
    <lineage>
        <taxon>Bacteria</taxon>
        <taxon>Pseudomonadati</taxon>
        <taxon>Pseudomonadota</taxon>
        <taxon>Gammaproteobacteria</taxon>
        <taxon>Enterobacterales</taxon>
        <taxon>Enterobacteriaceae</taxon>
        <taxon>Klebsiella/Raoultella group</taxon>
        <taxon>Raoultella</taxon>
    </lineage>
</organism>
<proteinExistence type="predicted"/>
<accession>A0A4U9CVM5</accession>
<evidence type="ECO:0000313" key="2">
    <source>
        <dbReference type="Proteomes" id="UP000339249"/>
    </source>
</evidence>
<sequence length="72" mass="7829">MDIDQPLSGGSGHHQKSLSFIPALESHAADRSHEDGVAVFPVDEIGLFLVTFMLYSNQPSAKQIARHVAREA</sequence>
<dbReference type="Proteomes" id="UP000339249">
    <property type="component" value="Unassembled WGS sequence"/>
</dbReference>
<evidence type="ECO:0000313" key="1">
    <source>
        <dbReference type="EMBL" id="VTN08642.1"/>
    </source>
</evidence>
<dbReference type="AlphaFoldDB" id="A0A4U9CVM5"/>
<gene>
    <name evidence="1" type="ORF">NCTC9185_00520</name>
</gene>
<reference evidence="1 2" key="1">
    <citation type="submission" date="2019-04" db="EMBL/GenBank/DDBJ databases">
        <authorList>
            <consortium name="Pathogen Informatics"/>
        </authorList>
    </citation>
    <scope>NUCLEOTIDE SEQUENCE [LARGE SCALE GENOMIC DNA]</scope>
    <source>
        <strain evidence="1 2">NCTC9185</strain>
    </source>
</reference>
<dbReference type="EMBL" id="CABDVU010000001">
    <property type="protein sequence ID" value="VTN08642.1"/>
    <property type="molecule type" value="Genomic_DNA"/>
</dbReference>
<name>A0A4U9CVM5_RAOTE</name>
<protein>
    <submittedName>
        <fullName evidence="1">Uncharacterized protein</fullName>
    </submittedName>
</protein>